<proteinExistence type="predicted"/>
<reference evidence="1 2" key="1">
    <citation type="submission" date="2022-07" db="EMBL/GenBank/DDBJ databases">
        <title>Genome sequence of Terrisporobacter mayombei DSM6539.</title>
        <authorList>
            <person name="Boeer T."/>
            <person name="Bengelsdorf F.R."/>
            <person name="Daniel R."/>
            <person name="Poehlein A."/>
        </authorList>
    </citation>
    <scope>NUCLEOTIDE SEQUENCE [LARGE SCALE GENOMIC DNA]</scope>
    <source>
        <strain evidence="1 2">DSM 6539</strain>
    </source>
</reference>
<evidence type="ECO:0000313" key="1">
    <source>
        <dbReference type="EMBL" id="WMT80797.1"/>
    </source>
</evidence>
<dbReference type="Proteomes" id="UP001235030">
    <property type="component" value="Chromosome"/>
</dbReference>
<dbReference type="EMBL" id="CP101637">
    <property type="protein sequence ID" value="WMT80797.1"/>
    <property type="molecule type" value="Genomic_DNA"/>
</dbReference>
<gene>
    <name evidence="1" type="ORF">TEMA_11190</name>
</gene>
<name>A0ABY9PYK8_9FIRM</name>
<organism evidence="1 2">
    <name type="scientific">Terrisporobacter mayombei</name>
    <dbReference type="NCBI Taxonomy" id="1541"/>
    <lineage>
        <taxon>Bacteria</taxon>
        <taxon>Bacillati</taxon>
        <taxon>Bacillota</taxon>
        <taxon>Clostridia</taxon>
        <taxon>Peptostreptococcales</taxon>
        <taxon>Peptostreptococcaceae</taxon>
        <taxon>Terrisporobacter</taxon>
    </lineage>
</organism>
<dbReference type="RefSeq" id="WP_228105021.1">
    <property type="nucleotide sequence ID" value="NZ_CP101637.1"/>
</dbReference>
<evidence type="ECO:0000313" key="2">
    <source>
        <dbReference type="Proteomes" id="UP001235030"/>
    </source>
</evidence>
<sequence length="72" mass="8199">MGALRLALLRTGFPIKAITLQVSNDHYEADVKSNEKIYTLTNPPTEEATQEILENWVVAKHGIFYVGEYFGW</sequence>
<accession>A0ABY9PYK8</accession>
<protein>
    <submittedName>
        <fullName evidence="1">Uncharacterized protein</fullName>
    </submittedName>
</protein>
<keyword evidence="2" id="KW-1185">Reference proteome</keyword>